<evidence type="ECO:0000313" key="4">
    <source>
        <dbReference type="Proteomes" id="UP000593571"/>
    </source>
</evidence>
<gene>
    <name evidence="3" type="ORF">HJG63_009342</name>
</gene>
<dbReference type="Proteomes" id="UP000593571">
    <property type="component" value="Unassembled WGS sequence"/>
</dbReference>
<dbReference type="EMBL" id="JACASE010000015">
    <property type="protein sequence ID" value="KAF6405019.1"/>
    <property type="molecule type" value="Genomic_DNA"/>
</dbReference>
<sequence>MIGCQLVLFLLWYIYPEKTVPILTWELCPFDPEAPFRENLHESETQGGHTLWRQYKEAGMSLSSEKNCEAASCQGFLSFLYFLFPVAPYWQQMDYSLVLFLYILSHNAFSFYFSIFLIPF</sequence>
<evidence type="ECO:0000256" key="1">
    <source>
        <dbReference type="SAM" id="Phobius"/>
    </source>
</evidence>
<dbReference type="AlphaFoldDB" id="A0A7J8C2H5"/>
<feature type="chain" id="PRO_5029769330" evidence="2">
    <location>
        <begin position="20"/>
        <end position="120"/>
    </location>
</feature>
<protein>
    <submittedName>
        <fullName evidence="3">Uncharacterized protein</fullName>
    </submittedName>
</protein>
<feature type="signal peptide" evidence="2">
    <location>
        <begin position="1"/>
        <end position="19"/>
    </location>
</feature>
<evidence type="ECO:0000256" key="2">
    <source>
        <dbReference type="SAM" id="SignalP"/>
    </source>
</evidence>
<accession>A0A7J8C2H5</accession>
<proteinExistence type="predicted"/>
<keyword evidence="1" id="KW-1133">Transmembrane helix</keyword>
<name>A0A7J8C2H5_ROUAE</name>
<organism evidence="3 4">
    <name type="scientific">Rousettus aegyptiacus</name>
    <name type="common">Egyptian fruit bat</name>
    <name type="synonym">Pteropus aegyptiacus</name>
    <dbReference type="NCBI Taxonomy" id="9407"/>
    <lineage>
        <taxon>Eukaryota</taxon>
        <taxon>Metazoa</taxon>
        <taxon>Chordata</taxon>
        <taxon>Craniata</taxon>
        <taxon>Vertebrata</taxon>
        <taxon>Euteleostomi</taxon>
        <taxon>Mammalia</taxon>
        <taxon>Eutheria</taxon>
        <taxon>Laurasiatheria</taxon>
        <taxon>Chiroptera</taxon>
        <taxon>Yinpterochiroptera</taxon>
        <taxon>Pteropodoidea</taxon>
        <taxon>Pteropodidae</taxon>
        <taxon>Rousettinae</taxon>
        <taxon>Rousettus</taxon>
    </lineage>
</organism>
<reference evidence="3 4" key="1">
    <citation type="journal article" date="2020" name="Nature">
        <title>Six reference-quality genomes reveal evolution of bat adaptations.</title>
        <authorList>
            <person name="Jebb D."/>
            <person name="Huang Z."/>
            <person name="Pippel M."/>
            <person name="Hughes G.M."/>
            <person name="Lavrichenko K."/>
            <person name="Devanna P."/>
            <person name="Winkler S."/>
            <person name="Jermiin L.S."/>
            <person name="Skirmuntt E.C."/>
            <person name="Katzourakis A."/>
            <person name="Burkitt-Gray L."/>
            <person name="Ray D.A."/>
            <person name="Sullivan K.A.M."/>
            <person name="Roscito J.G."/>
            <person name="Kirilenko B.M."/>
            <person name="Davalos L.M."/>
            <person name="Corthals A.P."/>
            <person name="Power M.L."/>
            <person name="Jones G."/>
            <person name="Ransome R.D."/>
            <person name="Dechmann D.K.N."/>
            <person name="Locatelli A.G."/>
            <person name="Puechmaille S.J."/>
            <person name="Fedrigo O."/>
            <person name="Jarvis E.D."/>
            <person name="Hiller M."/>
            <person name="Vernes S.C."/>
            <person name="Myers E.W."/>
            <person name="Teeling E.C."/>
        </authorList>
    </citation>
    <scope>NUCLEOTIDE SEQUENCE [LARGE SCALE GENOMIC DNA]</scope>
    <source>
        <strain evidence="3">MRouAeg1</strain>
        <tissue evidence="3">Muscle</tissue>
    </source>
</reference>
<comment type="caution">
    <text evidence="3">The sequence shown here is derived from an EMBL/GenBank/DDBJ whole genome shotgun (WGS) entry which is preliminary data.</text>
</comment>
<keyword evidence="1" id="KW-0812">Transmembrane</keyword>
<feature type="transmembrane region" description="Helical" evidence="1">
    <location>
        <begin position="96"/>
        <end position="118"/>
    </location>
</feature>
<keyword evidence="1" id="KW-0472">Membrane</keyword>
<keyword evidence="2" id="KW-0732">Signal</keyword>
<keyword evidence="4" id="KW-1185">Reference proteome</keyword>
<evidence type="ECO:0000313" key="3">
    <source>
        <dbReference type="EMBL" id="KAF6405019.1"/>
    </source>
</evidence>